<reference evidence="2 3" key="1">
    <citation type="submission" date="2020-07" db="EMBL/GenBank/DDBJ databases">
        <title>Definition of the novel symbiovar canariense within Mesorhizobium novociceri, a new species of genus Mesorhizobium nodulating Cicer canariense in the Caldera de Taburiente National Park (La Palma, Canary Islands).</title>
        <authorList>
            <person name="Leon-Barrios M."/>
            <person name="Perez-Yepez J."/>
            <person name="Flores-Felix J.D."/>
            <person name="Ramirez-Baena M.H."/>
            <person name="Pulido-Suarez L."/>
            <person name="Igual J.M."/>
            <person name="Velazquez E."/>
            <person name="Peix A."/>
        </authorList>
    </citation>
    <scope>NUCLEOTIDE SEQUENCE [LARGE SCALE GENOMIC DNA]</scope>
    <source>
        <strain evidence="2 3">CCANP35</strain>
    </source>
</reference>
<dbReference type="AlphaFoldDB" id="A0A838BIU6"/>
<organism evidence="2 3">
    <name type="scientific">Mesorhizobium neociceri</name>
    <dbReference type="NCBI Taxonomy" id="1307853"/>
    <lineage>
        <taxon>Bacteria</taxon>
        <taxon>Pseudomonadati</taxon>
        <taxon>Pseudomonadota</taxon>
        <taxon>Alphaproteobacteria</taxon>
        <taxon>Hyphomicrobiales</taxon>
        <taxon>Phyllobacteriaceae</taxon>
        <taxon>Mesorhizobium</taxon>
    </lineage>
</organism>
<accession>A0A838BIU6</accession>
<gene>
    <name evidence="2" type="ORF">H0241_35070</name>
</gene>
<sequence length="95" mass="11224">MREFLDAPFGRHSPELRFILDVMRSQPLAGKWIAIMTDPSNEWHAARWSLEVPRQVVEMAPVRFRSREDVERWVFKQRWQHLIGPLAIQEGGDDV</sequence>
<dbReference type="Pfam" id="PF26354">
    <property type="entry name" value="DMF_alpha"/>
    <property type="match status" value="1"/>
</dbReference>
<name>A0A838BIU6_9HYPH</name>
<dbReference type="EMBL" id="JACDTY010000045">
    <property type="protein sequence ID" value="MBA1145384.1"/>
    <property type="molecule type" value="Genomic_DNA"/>
</dbReference>
<proteinExistence type="predicted"/>
<keyword evidence="3" id="KW-1185">Reference proteome</keyword>
<evidence type="ECO:0000259" key="1">
    <source>
        <dbReference type="Pfam" id="PF26354"/>
    </source>
</evidence>
<comment type="caution">
    <text evidence="2">The sequence shown here is derived from an EMBL/GenBank/DDBJ whole genome shotgun (WGS) entry which is preliminary data.</text>
</comment>
<feature type="domain" description="N,N-dimethylformamidase alpha subunit" evidence="1">
    <location>
        <begin position="3"/>
        <end position="82"/>
    </location>
</feature>
<dbReference type="Proteomes" id="UP000558284">
    <property type="component" value="Unassembled WGS sequence"/>
</dbReference>
<protein>
    <recommendedName>
        <fullName evidence="1">N,N-dimethylformamidase alpha subunit domain-containing protein</fullName>
    </recommendedName>
</protein>
<evidence type="ECO:0000313" key="3">
    <source>
        <dbReference type="Proteomes" id="UP000558284"/>
    </source>
</evidence>
<dbReference type="InterPro" id="IPR058713">
    <property type="entry name" value="DMF_alpha_dom"/>
</dbReference>
<evidence type="ECO:0000313" key="2">
    <source>
        <dbReference type="EMBL" id="MBA1145384.1"/>
    </source>
</evidence>
<dbReference type="RefSeq" id="WP_181062264.1">
    <property type="nucleotide sequence ID" value="NZ_JACDTY010000045.1"/>
</dbReference>